<keyword evidence="1" id="KW-1133">Transmembrane helix</keyword>
<evidence type="ECO:0000313" key="2">
    <source>
        <dbReference type="EMBL" id="KAF8560509.1"/>
    </source>
</evidence>
<organism evidence="2 3">
    <name type="scientific">Paragonimus westermani</name>
    <dbReference type="NCBI Taxonomy" id="34504"/>
    <lineage>
        <taxon>Eukaryota</taxon>
        <taxon>Metazoa</taxon>
        <taxon>Spiralia</taxon>
        <taxon>Lophotrochozoa</taxon>
        <taxon>Platyhelminthes</taxon>
        <taxon>Trematoda</taxon>
        <taxon>Digenea</taxon>
        <taxon>Plagiorchiida</taxon>
        <taxon>Troglotremata</taxon>
        <taxon>Troglotrematidae</taxon>
        <taxon>Paragonimus</taxon>
    </lineage>
</organism>
<keyword evidence="3" id="KW-1185">Reference proteome</keyword>
<evidence type="ECO:0000313" key="3">
    <source>
        <dbReference type="Proteomes" id="UP000699462"/>
    </source>
</evidence>
<evidence type="ECO:0000256" key="1">
    <source>
        <dbReference type="SAM" id="Phobius"/>
    </source>
</evidence>
<feature type="non-terminal residue" evidence="2">
    <location>
        <position position="711"/>
    </location>
</feature>
<comment type="caution">
    <text evidence="2">The sequence shown here is derived from an EMBL/GenBank/DDBJ whole genome shotgun (WGS) entry which is preliminary data.</text>
</comment>
<proteinExistence type="predicted"/>
<feature type="transmembrane region" description="Helical" evidence="1">
    <location>
        <begin position="540"/>
        <end position="567"/>
    </location>
</feature>
<name>A0A8T0CXX6_9TREM</name>
<keyword evidence="1" id="KW-0812">Transmembrane</keyword>
<reference evidence="2 3" key="1">
    <citation type="submission" date="2019-07" db="EMBL/GenBank/DDBJ databases">
        <title>Annotation for the trematode Paragonimus westermani.</title>
        <authorList>
            <person name="Choi Y.-J."/>
        </authorList>
    </citation>
    <scope>NUCLEOTIDE SEQUENCE [LARGE SCALE GENOMIC DNA]</scope>
    <source>
        <strain evidence="2">180907_Pwestermani</strain>
    </source>
</reference>
<protein>
    <submittedName>
        <fullName evidence="2">Uncharacterized protein</fullName>
    </submittedName>
</protein>
<keyword evidence="1" id="KW-0472">Membrane</keyword>
<gene>
    <name evidence="2" type="ORF">P879_08724</name>
</gene>
<dbReference type="EMBL" id="JTDF01022441">
    <property type="protein sequence ID" value="KAF8560509.1"/>
    <property type="molecule type" value="Genomic_DNA"/>
</dbReference>
<dbReference type="OrthoDB" id="6268813at2759"/>
<dbReference type="AlphaFoldDB" id="A0A8T0CXX6"/>
<sequence>RPDKCKVIFQLYPNKEAILEEPKCRAAFENVLANLTKLAWGTLWGCEAGVYELPITPYYAIPLQLPQVHTAAMGTGINVVCKCPSLQMDYNVTVICHMTPYGGYSWMVQKNTMCLAKELHPPTIQLIGRLRRSRLYCRLVVFILYGYVKTQPVIETYHIENTIEHLKLSCHKYDSEEFEAIRLDFYNLLDLLMSRMGEPREKQFEDRFILNVITNTLAMLVQRLQDYFGHSTVFYHRTRLFHVHQVTATSPVTKLRCGTTYDVTLRGFFGPLAVACTERLKATENITGDNLALFSGLIFIDPENTPLKSSSVDIRFYLPIFRVTLPYVCGQYLHGRSEGALWGRTNNCPFQERTDEYVRCVCNADGYFAVLHIKKDWKTLGSLFQNTAHTTRIEDVHFGCILGLLIGSLYLILLRCHGRLFNVYVEHTKQDPQMTMCFLESAIQQLLFQTTKLVFQLISLPLDRQYACVIIGLFSNGGTVAYEAIKLVTACLLLNNPRSNVARECYLKILITTYVLLIAFLVSVHLTIGNTYVRICCLPGLHIVVLTAPVMTLNLLVAFVSIVHWFAHPLVHFHEWLGLFLDTVLSLTIWSPTVDAEPPTNYLTVPFIRLFYCNIAHHYCIPTNFDRPTRGLPRGCLPLNTGFSEALQRTPCCIYSALSLLAKMDAYIVCLSMANWNNSLQKIWRTKERVVVLKWSKNISWCSQFLLVYHP</sequence>
<feature type="transmembrane region" description="Helical" evidence="1">
    <location>
        <begin position="396"/>
        <end position="414"/>
    </location>
</feature>
<feature type="transmembrane region" description="Helical" evidence="1">
    <location>
        <begin position="505"/>
        <end position="528"/>
    </location>
</feature>
<accession>A0A8T0CXX6</accession>
<dbReference type="Proteomes" id="UP000699462">
    <property type="component" value="Unassembled WGS sequence"/>
</dbReference>